<dbReference type="SUPFAM" id="SSF111331">
    <property type="entry name" value="NAD kinase/diacylglycerol kinase-like"/>
    <property type="match status" value="1"/>
</dbReference>
<dbReference type="PANTHER" id="PTHR12358">
    <property type="entry name" value="SPHINGOSINE KINASE"/>
    <property type="match status" value="1"/>
</dbReference>
<sequence length="341" mass="36609">MTQTVESSPILPLSAPVAVSIIVNSLHAAASKEPIALFVAALNQLATTTVASVTVTWTSHAGHARSLARAAIANPDPNTSTNTVESVIVAVGGDGTIHEVLNGIIARSQESNQSRPSNVTLAIIPTGSGNALATTLGFISVEQALRLWTSVDSKTFSQDSRTFVPDSASSTIIDTITGEQRENEVRLIYEGKLGTSYFVSSKVTHFEKGFHISPSADPSSRQTDLIYTTTKLRKNVQEMLGKASGDASHLLLPFVTAQKARAFVFESVSDSEGDSNSRVNIVAGFLKRWVFWWWKPSVSAADVCVDGEMYRIPSGMACWIRDLDDDTQIFHIVIPPSATSS</sequence>
<dbReference type="PROSITE" id="PS50146">
    <property type="entry name" value="DAGK"/>
    <property type="match status" value="1"/>
</dbReference>
<keyword evidence="3" id="KW-1185">Reference proteome</keyword>
<dbReference type="SMART" id="SM00046">
    <property type="entry name" value="DAGKc"/>
    <property type="match status" value="1"/>
</dbReference>
<gene>
    <name evidence="2" type="ORF">HK100_004585</name>
</gene>
<feature type="domain" description="DAGKc" evidence="1">
    <location>
        <begin position="14"/>
        <end position="147"/>
    </location>
</feature>
<evidence type="ECO:0000313" key="3">
    <source>
        <dbReference type="Proteomes" id="UP001211907"/>
    </source>
</evidence>
<dbReference type="EMBL" id="JADGJH010000224">
    <property type="protein sequence ID" value="KAJ3133174.1"/>
    <property type="molecule type" value="Genomic_DNA"/>
</dbReference>
<evidence type="ECO:0000259" key="1">
    <source>
        <dbReference type="PROSITE" id="PS50146"/>
    </source>
</evidence>
<dbReference type="InterPro" id="IPR001206">
    <property type="entry name" value="Diacylglycerol_kinase_cat_dom"/>
</dbReference>
<evidence type="ECO:0000313" key="2">
    <source>
        <dbReference type="EMBL" id="KAJ3133174.1"/>
    </source>
</evidence>
<dbReference type="AlphaFoldDB" id="A0AAD5XJ18"/>
<dbReference type="InterPro" id="IPR017438">
    <property type="entry name" value="ATP-NAD_kinase_N"/>
</dbReference>
<dbReference type="InterPro" id="IPR050187">
    <property type="entry name" value="Lipid_Phosphate_FormReg"/>
</dbReference>
<dbReference type="Proteomes" id="UP001211907">
    <property type="component" value="Unassembled WGS sequence"/>
</dbReference>
<protein>
    <recommendedName>
        <fullName evidence="1">DAGKc domain-containing protein</fullName>
    </recommendedName>
</protein>
<organism evidence="2 3">
    <name type="scientific">Physocladia obscura</name>
    <dbReference type="NCBI Taxonomy" id="109957"/>
    <lineage>
        <taxon>Eukaryota</taxon>
        <taxon>Fungi</taxon>
        <taxon>Fungi incertae sedis</taxon>
        <taxon>Chytridiomycota</taxon>
        <taxon>Chytridiomycota incertae sedis</taxon>
        <taxon>Chytridiomycetes</taxon>
        <taxon>Chytridiales</taxon>
        <taxon>Chytriomycetaceae</taxon>
        <taxon>Physocladia</taxon>
    </lineage>
</organism>
<dbReference type="Pfam" id="PF00781">
    <property type="entry name" value="DAGK_cat"/>
    <property type="match status" value="1"/>
</dbReference>
<accession>A0AAD5XJ18</accession>
<dbReference type="Gene3D" id="3.40.50.10330">
    <property type="entry name" value="Probable inorganic polyphosphate/atp-NAD kinase, domain 1"/>
    <property type="match status" value="1"/>
</dbReference>
<reference evidence="2" key="1">
    <citation type="submission" date="2020-05" db="EMBL/GenBank/DDBJ databases">
        <title>Phylogenomic resolution of chytrid fungi.</title>
        <authorList>
            <person name="Stajich J.E."/>
            <person name="Amses K."/>
            <person name="Simmons R."/>
            <person name="Seto K."/>
            <person name="Myers J."/>
            <person name="Bonds A."/>
            <person name="Quandt C.A."/>
            <person name="Barry K."/>
            <person name="Liu P."/>
            <person name="Grigoriev I."/>
            <person name="Longcore J.E."/>
            <person name="James T.Y."/>
        </authorList>
    </citation>
    <scope>NUCLEOTIDE SEQUENCE</scope>
    <source>
        <strain evidence="2">JEL0513</strain>
    </source>
</reference>
<proteinExistence type="predicted"/>
<dbReference type="InterPro" id="IPR016064">
    <property type="entry name" value="NAD/diacylglycerol_kinase_sf"/>
</dbReference>
<comment type="caution">
    <text evidence="2">The sequence shown here is derived from an EMBL/GenBank/DDBJ whole genome shotgun (WGS) entry which is preliminary data.</text>
</comment>
<dbReference type="GO" id="GO:0016301">
    <property type="term" value="F:kinase activity"/>
    <property type="evidence" value="ECO:0007669"/>
    <property type="project" value="InterPro"/>
</dbReference>
<name>A0AAD5XJ18_9FUNG</name>
<dbReference type="PANTHER" id="PTHR12358:SF54">
    <property type="entry name" value="SPHINGOSINE KINASE RELATED PROTEIN"/>
    <property type="match status" value="1"/>
</dbReference>